<keyword evidence="1" id="KW-0472">Membrane</keyword>
<sequence length="250" mass="26627">MVVLDRDHVAAPHVEAAARRPRRPRRALLRWAMIAVALAVIISNAWLAERDRAGAPAPGSALEALEALPIREALSDDSSVSGYARDAFGPAWADIDGNGCDTRNDILARDLSDVVLVDRCVVATGVLDDPYTGARIEFVRGVATSGAVQIDHVVALEDAWRTGAAQWDSAERAHLANDPLNLLASDGPANMGKGSRDAARWLPPDEASRCPYVARQVAVKTAYDLSVTPAEYAAIAHVLSACPAEPLPTR</sequence>
<dbReference type="RefSeq" id="WP_242607814.1">
    <property type="nucleotide sequence ID" value="NZ_SGWX01000001.1"/>
</dbReference>
<dbReference type="PANTHER" id="PTHR24094:SF15">
    <property type="entry name" value="AMP-DEPENDENT SYNTHETASE_LIGASE DOMAIN-CONTAINING PROTEIN-RELATED"/>
    <property type="match status" value="1"/>
</dbReference>
<evidence type="ECO:0000313" key="3">
    <source>
        <dbReference type="EMBL" id="RZS60470.1"/>
    </source>
</evidence>
<name>A0A4V2EXS1_9MICO</name>
<feature type="transmembrane region" description="Helical" evidence="1">
    <location>
        <begin position="28"/>
        <end position="47"/>
    </location>
</feature>
<feature type="domain" description="GmrSD restriction endonucleases C-terminal" evidence="2">
    <location>
        <begin position="102"/>
        <end position="237"/>
    </location>
</feature>
<dbReference type="Proteomes" id="UP000293852">
    <property type="component" value="Unassembled WGS sequence"/>
</dbReference>
<proteinExistence type="predicted"/>
<evidence type="ECO:0000313" key="4">
    <source>
        <dbReference type="Proteomes" id="UP000293852"/>
    </source>
</evidence>
<evidence type="ECO:0000256" key="1">
    <source>
        <dbReference type="SAM" id="Phobius"/>
    </source>
</evidence>
<keyword evidence="1" id="KW-0812">Transmembrane</keyword>
<evidence type="ECO:0000259" key="2">
    <source>
        <dbReference type="Pfam" id="PF07510"/>
    </source>
</evidence>
<protein>
    <submittedName>
        <fullName evidence="3">Uncharacterized protein DUF1524</fullName>
    </submittedName>
</protein>
<accession>A0A4V2EXS1</accession>
<dbReference type="InterPro" id="IPR011089">
    <property type="entry name" value="GmrSD_C"/>
</dbReference>
<dbReference type="PANTHER" id="PTHR24094">
    <property type="entry name" value="SECRETED PROTEIN"/>
    <property type="match status" value="1"/>
</dbReference>
<keyword evidence="1" id="KW-1133">Transmembrane helix</keyword>
<dbReference type="AlphaFoldDB" id="A0A4V2EXS1"/>
<dbReference type="Pfam" id="PF07510">
    <property type="entry name" value="GmrSD_C"/>
    <property type="match status" value="1"/>
</dbReference>
<organism evidence="3 4">
    <name type="scientific">Xylanimonas ulmi</name>
    <dbReference type="NCBI Taxonomy" id="228973"/>
    <lineage>
        <taxon>Bacteria</taxon>
        <taxon>Bacillati</taxon>
        <taxon>Actinomycetota</taxon>
        <taxon>Actinomycetes</taxon>
        <taxon>Micrococcales</taxon>
        <taxon>Promicromonosporaceae</taxon>
        <taxon>Xylanimonas</taxon>
    </lineage>
</organism>
<keyword evidence="4" id="KW-1185">Reference proteome</keyword>
<dbReference type="EMBL" id="SGWX01000001">
    <property type="protein sequence ID" value="RZS60470.1"/>
    <property type="molecule type" value="Genomic_DNA"/>
</dbReference>
<reference evidence="3 4" key="1">
    <citation type="submission" date="2019-02" db="EMBL/GenBank/DDBJ databases">
        <title>Sequencing the genomes of 1000 actinobacteria strains.</title>
        <authorList>
            <person name="Klenk H.-P."/>
        </authorList>
    </citation>
    <scope>NUCLEOTIDE SEQUENCE [LARGE SCALE GENOMIC DNA]</scope>
    <source>
        <strain evidence="3 4">DSM 16932</strain>
    </source>
</reference>
<gene>
    <name evidence="3" type="ORF">EV386_0728</name>
</gene>
<comment type="caution">
    <text evidence="3">The sequence shown here is derived from an EMBL/GenBank/DDBJ whole genome shotgun (WGS) entry which is preliminary data.</text>
</comment>